<dbReference type="InterPro" id="IPR002397">
    <property type="entry name" value="Cyt_P450_B"/>
</dbReference>
<dbReference type="Gene3D" id="1.10.630.10">
    <property type="entry name" value="Cytochrome P450"/>
    <property type="match status" value="1"/>
</dbReference>
<dbReference type="Proteomes" id="UP001500908">
    <property type="component" value="Unassembled WGS sequence"/>
</dbReference>
<proteinExistence type="inferred from homology"/>
<dbReference type="Pfam" id="PF00067">
    <property type="entry name" value="p450"/>
    <property type="match status" value="1"/>
</dbReference>
<dbReference type="PANTHER" id="PTHR46696:SF4">
    <property type="entry name" value="BIOTIN BIOSYNTHESIS CYTOCHROME P450"/>
    <property type="match status" value="1"/>
</dbReference>
<comment type="similarity">
    <text evidence="1 2">Belongs to the cytochrome P450 family.</text>
</comment>
<dbReference type="EMBL" id="BAABDD010000004">
    <property type="protein sequence ID" value="GAA3733938.1"/>
    <property type="molecule type" value="Genomic_DNA"/>
</dbReference>
<reference evidence="4" key="1">
    <citation type="journal article" date="2019" name="Int. J. Syst. Evol. Microbiol.">
        <title>The Global Catalogue of Microorganisms (GCM) 10K type strain sequencing project: providing services to taxonomists for standard genome sequencing and annotation.</title>
        <authorList>
            <consortium name="The Broad Institute Genomics Platform"/>
            <consortium name="The Broad Institute Genome Sequencing Center for Infectious Disease"/>
            <person name="Wu L."/>
            <person name="Ma J."/>
        </authorList>
    </citation>
    <scope>NUCLEOTIDE SEQUENCE [LARGE SCALE GENOMIC DNA]</scope>
    <source>
        <strain evidence="4">JCM 17137</strain>
    </source>
</reference>
<dbReference type="PANTHER" id="PTHR46696">
    <property type="entry name" value="P450, PUTATIVE (EUROFUNG)-RELATED"/>
    <property type="match status" value="1"/>
</dbReference>
<name>A0ABP7FCD6_9ACTN</name>
<dbReference type="PRINTS" id="PR00359">
    <property type="entry name" value="BP450"/>
</dbReference>
<dbReference type="InterPro" id="IPR001128">
    <property type="entry name" value="Cyt_P450"/>
</dbReference>
<keyword evidence="2" id="KW-0408">Iron</keyword>
<gene>
    <name evidence="3" type="ORF">GCM10022402_12880</name>
</gene>
<evidence type="ECO:0000313" key="4">
    <source>
        <dbReference type="Proteomes" id="UP001500908"/>
    </source>
</evidence>
<evidence type="ECO:0000256" key="2">
    <source>
        <dbReference type="RuleBase" id="RU000461"/>
    </source>
</evidence>
<keyword evidence="2" id="KW-0479">Metal-binding</keyword>
<evidence type="ECO:0000313" key="3">
    <source>
        <dbReference type="EMBL" id="GAA3733938.1"/>
    </source>
</evidence>
<keyword evidence="2" id="KW-0503">Monooxygenase</keyword>
<dbReference type="RefSeq" id="WP_344968329.1">
    <property type="nucleotide sequence ID" value="NZ_BAABDD010000004.1"/>
</dbReference>
<keyword evidence="4" id="KW-1185">Reference proteome</keyword>
<sequence length="416" mass="46288">MTANTTMLSDPAVFGAGVPHDEFARLRSREPVSWVAEADLERHGPRGSVVRRGTGYWAVTRHAAVLEASRDTETFSSGERGAFLNDPVSRADLIRTRQLLVNMDAPQHARTRRLVTAVFTPRAVGRLRDSVRAHAAAIVGRLKDDEEFDVVRDMAAELPLLVLADLLGMPRADRSLLFEWSNNLVGFDDPVYGGGDVDTFKRTFQEAFAYASAAAEEKRRRPGEDLVSRLVSVEIDGRKLTELEFCNLWILLVVAGNETTRHLISGGLHALAEHPDQRDRLVADPQLLPRAVDELLRWVTPIMQFRRTAVRDTVLDGQPIATGDKVVLYYISANRDPEVFEAPDQLDLGRDPNPHLAFGHGAHFCLGSHLARLEAAELLDLLRPDLGRLRLSAPPERLESNFMNGIRKMPARLLPS</sequence>
<evidence type="ECO:0000256" key="1">
    <source>
        <dbReference type="ARBA" id="ARBA00010617"/>
    </source>
</evidence>
<dbReference type="InterPro" id="IPR017972">
    <property type="entry name" value="Cyt_P450_CS"/>
</dbReference>
<dbReference type="CDD" id="cd11033">
    <property type="entry name" value="CYP142-like"/>
    <property type="match status" value="1"/>
</dbReference>
<dbReference type="PROSITE" id="PS00086">
    <property type="entry name" value="CYTOCHROME_P450"/>
    <property type="match status" value="1"/>
</dbReference>
<dbReference type="SUPFAM" id="SSF48264">
    <property type="entry name" value="Cytochrome P450"/>
    <property type="match status" value="1"/>
</dbReference>
<comment type="caution">
    <text evidence="3">The sequence shown here is derived from an EMBL/GenBank/DDBJ whole genome shotgun (WGS) entry which is preliminary data.</text>
</comment>
<dbReference type="InterPro" id="IPR036396">
    <property type="entry name" value="Cyt_P450_sf"/>
</dbReference>
<accession>A0ABP7FCD6</accession>
<organism evidence="3 4">
    <name type="scientific">Salinactinospora qingdaonensis</name>
    <dbReference type="NCBI Taxonomy" id="702744"/>
    <lineage>
        <taxon>Bacteria</taxon>
        <taxon>Bacillati</taxon>
        <taxon>Actinomycetota</taxon>
        <taxon>Actinomycetes</taxon>
        <taxon>Streptosporangiales</taxon>
        <taxon>Nocardiopsidaceae</taxon>
        <taxon>Salinactinospora</taxon>
    </lineage>
</organism>
<protein>
    <submittedName>
        <fullName evidence="3">Cytochrome P450</fullName>
    </submittedName>
</protein>
<keyword evidence="2" id="KW-0560">Oxidoreductase</keyword>
<keyword evidence="2" id="KW-0349">Heme</keyword>